<dbReference type="PROSITE" id="PS50103">
    <property type="entry name" value="ZF_C3H1"/>
    <property type="match status" value="1"/>
</dbReference>
<feature type="domain" description="C3H1-type" evidence="5">
    <location>
        <begin position="41"/>
        <end position="68"/>
    </location>
</feature>
<dbReference type="EMBL" id="KN832975">
    <property type="protein sequence ID" value="KIM89407.1"/>
    <property type="molecule type" value="Genomic_DNA"/>
</dbReference>
<dbReference type="InterPro" id="IPR000571">
    <property type="entry name" value="Znf_CCCH"/>
</dbReference>
<keyword evidence="2 4" id="KW-0863">Zinc-finger</keyword>
<keyword evidence="3 4" id="KW-0862">Zinc</keyword>
<feature type="zinc finger region" description="C3H1-type" evidence="4">
    <location>
        <begin position="41"/>
        <end position="68"/>
    </location>
</feature>
<evidence type="ECO:0000256" key="4">
    <source>
        <dbReference type="PROSITE-ProRule" id="PRU00723"/>
    </source>
</evidence>
<reference evidence="7" key="2">
    <citation type="submission" date="2015-01" db="EMBL/GenBank/DDBJ databases">
        <title>Evolutionary Origins and Diversification of the Mycorrhizal Mutualists.</title>
        <authorList>
            <consortium name="DOE Joint Genome Institute"/>
            <consortium name="Mycorrhizal Genomics Consortium"/>
            <person name="Kohler A."/>
            <person name="Kuo A."/>
            <person name="Nagy L.G."/>
            <person name="Floudas D."/>
            <person name="Copeland A."/>
            <person name="Barry K.W."/>
            <person name="Cichocki N."/>
            <person name="Veneault-Fourrey C."/>
            <person name="LaButti K."/>
            <person name="Lindquist E.A."/>
            <person name="Lipzen A."/>
            <person name="Lundell T."/>
            <person name="Morin E."/>
            <person name="Murat C."/>
            <person name="Riley R."/>
            <person name="Ohm R."/>
            <person name="Sun H."/>
            <person name="Tunlid A."/>
            <person name="Henrissat B."/>
            <person name="Grigoriev I.V."/>
            <person name="Hibbett D.S."/>
            <person name="Martin F."/>
        </authorList>
    </citation>
    <scope>NUCLEOTIDE SEQUENCE [LARGE SCALE GENOMIC DNA]</scope>
    <source>
        <strain evidence="7">F 1598</strain>
    </source>
</reference>
<dbReference type="SMART" id="SM00356">
    <property type="entry name" value="ZnF_C3H1"/>
    <property type="match status" value="1"/>
</dbReference>
<dbReference type="InterPro" id="IPR036855">
    <property type="entry name" value="Znf_CCCH_sf"/>
</dbReference>
<dbReference type="Proteomes" id="UP000054166">
    <property type="component" value="Unassembled WGS sequence"/>
</dbReference>
<dbReference type="HOGENOM" id="CLU_2171972_0_0_1"/>
<keyword evidence="1 4" id="KW-0479">Metal-binding</keyword>
<dbReference type="GO" id="GO:0008270">
    <property type="term" value="F:zinc ion binding"/>
    <property type="evidence" value="ECO:0007669"/>
    <property type="project" value="UniProtKB-KW"/>
</dbReference>
<dbReference type="AlphaFoldDB" id="A0A0C3CHZ1"/>
<keyword evidence="7" id="KW-1185">Reference proteome</keyword>
<evidence type="ECO:0000259" key="5">
    <source>
        <dbReference type="PROSITE" id="PS50103"/>
    </source>
</evidence>
<dbReference type="OrthoDB" id="411372at2759"/>
<dbReference type="Gene3D" id="4.10.1000.10">
    <property type="entry name" value="Zinc finger, CCCH-type"/>
    <property type="match status" value="1"/>
</dbReference>
<evidence type="ECO:0000256" key="3">
    <source>
        <dbReference type="ARBA" id="ARBA00022833"/>
    </source>
</evidence>
<reference evidence="6 7" key="1">
    <citation type="submission" date="2014-04" db="EMBL/GenBank/DDBJ databases">
        <authorList>
            <consortium name="DOE Joint Genome Institute"/>
            <person name="Kuo A."/>
            <person name="Tarkka M."/>
            <person name="Buscot F."/>
            <person name="Kohler A."/>
            <person name="Nagy L.G."/>
            <person name="Floudas D."/>
            <person name="Copeland A."/>
            <person name="Barry K.W."/>
            <person name="Cichocki N."/>
            <person name="Veneault-Fourrey C."/>
            <person name="LaButti K."/>
            <person name="Lindquist E.A."/>
            <person name="Lipzen A."/>
            <person name="Lundell T."/>
            <person name="Morin E."/>
            <person name="Murat C."/>
            <person name="Sun H."/>
            <person name="Tunlid A."/>
            <person name="Henrissat B."/>
            <person name="Grigoriev I.V."/>
            <person name="Hibbett D.S."/>
            <person name="Martin F."/>
            <person name="Nordberg H.P."/>
            <person name="Cantor M.N."/>
            <person name="Hua S.X."/>
        </authorList>
    </citation>
    <scope>NUCLEOTIDE SEQUENCE [LARGE SCALE GENOMIC DNA]</scope>
    <source>
        <strain evidence="6 7">F 1598</strain>
    </source>
</reference>
<sequence length="110" mass="12471">MSRQDAAPCISPQYSPYWNDGSLRRASIGDHPATAQGKQGAYRTKPCRYNQAGYCRSGASCPFKHSQDDLQDLNPTVQLRWRTRVAKLALETHPDHLQRALECGHRFPFL</sequence>
<evidence type="ECO:0000256" key="1">
    <source>
        <dbReference type="ARBA" id="ARBA00022723"/>
    </source>
</evidence>
<organism evidence="6 7">
    <name type="scientific">Piloderma croceum (strain F 1598)</name>
    <dbReference type="NCBI Taxonomy" id="765440"/>
    <lineage>
        <taxon>Eukaryota</taxon>
        <taxon>Fungi</taxon>
        <taxon>Dikarya</taxon>
        <taxon>Basidiomycota</taxon>
        <taxon>Agaricomycotina</taxon>
        <taxon>Agaricomycetes</taxon>
        <taxon>Agaricomycetidae</taxon>
        <taxon>Atheliales</taxon>
        <taxon>Atheliaceae</taxon>
        <taxon>Piloderma</taxon>
    </lineage>
</organism>
<protein>
    <recommendedName>
        <fullName evidence="5">C3H1-type domain-containing protein</fullName>
    </recommendedName>
</protein>
<evidence type="ECO:0000256" key="2">
    <source>
        <dbReference type="ARBA" id="ARBA00022771"/>
    </source>
</evidence>
<name>A0A0C3CHZ1_PILCF</name>
<accession>A0A0C3CHZ1</accession>
<dbReference type="Pfam" id="PF00642">
    <property type="entry name" value="zf-CCCH"/>
    <property type="match status" value="1"/>
</dbReference>
<gene>
    <name evidence="6" type="ORF">PILCRDRAFT_223901</name>
</gene>
<dbReference type="InParanoid" id="A0A0C3CHZ1"/>
<evidence type="ECO:0000313" key="7">
    <source>
        <dbReference type="Proteomes" id="UP000054166"/>
    </source>
</evidence>
<evidence type="ECO:0000313" key="6">
    <source>
        <dbReference type="EMBL" id="KIM89407.1"/>
    </source>
</evidence>
<dbReference type="SUPFAM" id="SSF90229">
    <property type="entry name" value="CCCH zinc finger"/>
    <property type="match status" value="1"/>
</dbReference>
<proteinExistence type="predicted"/>